<dbReference type="EMBL" id="DYDO01000002">
    <property type="protein sequence ID" value="DBA29840.1"/>
    <property type="molecule type" value="Genomic_DNA"/>
</dbReference>
<dbReference type="FunFam" id="1.20.1070.10:FF:000015">
    <property type="entry name" value="Olfactory receptor"/>
    <property type="match status" value="1"/>
</dbReference>
<dbReference type="Pfam" id="PF13853">
    <property type="entry name" value="7tm_4"/>
    <property type="match status" value="1"/>
</dbReference>
<evidence type="ECO:0000313" key="15">
    <source>
        <dbReference type="EMBL" id="DBA29840.1"/>
    </source>
</evidence>
<proteinExistence type="predicted"/>
<evidence type="ECO:0000256" key="2">
    <source>
        <dbReference type="ARBA" id="ARBA00022475"/>
    </source>
</evidence>
<evidence type="ECO:0000259" key="14">
    <source>
        <dbReference type="PROSITE" id="PS50262"/>
    </source>
</evidence>
<name>A0AAV3AXI8_PYXAD</name>
<evidence type="ECO:0000256" key="9">
    <source>
        <dbReference type="ARBA" id="ARBA00023157"/>
    </source>
</evidence>
<evidence type="ECO:0000256" key="13">
    <source>
        <dbReference type="SAM" id="Phobius"/>
    </source>
</evidence>
<comment type="subcellular location">
    <subcellularLocation>
        <location evidence="1">Cell membrane</location>
        <topology evidence="1">Multi-pass membrane protein</topology>
    </subcellularLocation>
</comment>
<dbReference type="PANTHER" id="PTHR24242">
    <property type="entry name" value="G-PROTEIN COUPLED RECEPTOR"/>
    <property type="match status" value="1"/>
</dbReference>
<keyword evidence="7" id="KW-0297">G-protein coupled receptor</keyword>
<dbReference type="Proteomes" id="UP001181693">
    <property type="component" value="Unassembled WGS sequence"/>
</dbReference>
<sequence>MVGKNQTAVTEFLLLGFRDLQDLKIVVFVLLLIIYIMTVTGNSLVIALVMVCQNLHSPMYVFLTQLSLSEILFTSNILPGMLWLTLIRGGKISITRCFFHYYLIAVCTITQCLLLIAMSFDRYVAICKPLHYIVIMTVELQIQIVASCWSTGFALSIVLYVFLYRLEFCGGDTIDHFYCEIASVLQLSCSDISSAKLFISILSTPLVVCPFMFIMATYITIFNTILKISSSIRRQKAFSTCSSHLTVVCL</sequence>
<keyword evidence="4 13" id="KW-0812">Transmembrane</keyword>
<keyword evidence="2" id="KW-1003">Cell membrane</keyword>
<keyword evidence="9" id="KW-1015">Disulfide bond</keyword>
<dbReference type="Gene3D" id="1.20.1070.10">
    <property type="entry name" value="Rhodopsin 7-helix transmembrane proteins"/>
    <property type="match status" value="1"/>
</dbReference>
<feature type="transmembrane region" description="Helical" evidence="13">
    <location>
        <begin position="99"/>
        <end position="120"/>
    </location>
</feature>
<evidence type="ECO:0000256" key="10">
    <source>
        <dbReference type="ARBA" id="ARBA00023170"/>
    </source>
</evidence>
<keyword evidence="10" id="KW-0675">Receptor</keyword>
<dbReference type="AlphaFoldDB" id="A0AAV3AXI8"/>
<dbReference type="InterPro" id="IPR017452">
    <property type="entry name" value="GPCR_Rhodpsn_7TM"/>
</dbReference>
<dbReference type="GO" id="GO:0005886">
    <property type="term" value="C:plasma membrane"/>
    <property type="evidence" value="ECO:0007669"/>
    <property type="project" value="UniProtKB-SubCell"/>
</dbReference>
<evidence type="ECO:0000256" key="4">
    <source>
        <dbReference type="ARBA" id="ARBA00022692"/>
    </source>
</evidence>
<dbReference type="GO" id="GO:0004984">
    <property type="term" value="F:olfactory receptor activity"/>
    <property type="evidence" value="ECO:0007669"/>
    <property type="project" value="InterPro"/>
</dbReference>
<dbReference type="InterPro" id="IPR050939">
    <property type="entry name" value="Olfactory_GPCR1"/>
</dbReference>
<keyword evidence="16" id="KW-1185">Reference proteome</keyword>
<dbReference type="PRINTS" id="PR00245">
    <property type="entry name" value="OLFACTORYR"/>
</dbReference>
<evidence type="ECO:0000256" key="1">
    <source>
        <dbReference type="ARBA" id="ARBA00004651"/>
    </source>
</evidence>
<keyword evidence="3" id="KW-0716">Sensory transduction</keyword>
<feature type="transmembrane region" description="Helical" evidence="13">
    <location>
        <begin position="25"/>
        <end position="51"/>
    </location>
</feature>
<keyword evidence="6 13" id="KW-1133">Transmembrane helix</keyword>
<dbReference type="PANTHER" id="PTHR24242:SF408">
    <property type="entry name" value="OLFACTORY RECEPTOR 11A1-LIKE"/>
    <property type="match status" value="1"/>
</dbReference>
<feature type="transmembrane region" description="Helical" evidence="13">
    <location>
        <begin position="205"/>
        <end position="226"/>
    </location>
</feature>
<dbReference type="PRINTS" id="PR00237">
    <property type="entry name" value="GPCRRHODOPSN"/>
</dbReference>
<accession>A0AAV3AXI8</accession>
<organism evidence="15 16">
    <name type="scientific">Pyxicephalus adspersus</name>
    <name type="common">African bullfrog</name>
    <dbReference type="NCBI Taxonomy" id="30357"/>
    <lineage>
        <taxon>Eukaryota</taxon>
        <taxon>Metazoa</taxon>
        <taxon>Chordata</taxon>
        <taxon>Craniata</taxon>
        <taxon>Vertebrata</taxon>
        <taxon>Euteleostomi</taxon>
        <taxon>Amphibia</taxon>
        <taxon>Batrachia</taxon>
        <taxon>Anura</taxon>
        <taxon>Neobatrachia</taxon>
        <taxon>Ranoidea</taxon>
        <taxon>Pyxicephalidae</taxon>
        <taxon>Pyxicephalinae</taxon>
        <taxon>Pyxicephalus</taxon>
    </lineage>
</organism>
<reference evidence="15" key="1">
    <citation type="thesis" date="2020" institute="ProQuest LLC" country="789 East Eisenhower Parkway, Ann Arbor, MI, USA">
        <title>Comparative Genomics and Chromosome Evolution.</title>
        <authorList>
            <person name="Mudd A.B."/>
        </authorList>
    </citation>
    <scope>NUCLEOTIDE SEQUENCE</scope>
    <source>
        <strain evidence="15">1538</strain>
        <tissue evidence="15">Blood</tissue>
    </source>
</reference>
<comment type="caution">
    <text evidence="15">The sequence shown here is derived from an EMBL/GenBank/DDBJ whole genome shotgun (WGS) entry which is preliminary data.</text>
</comment>
<evidence type="ECO:0000256" key="12">
    <source>
        <dbReference type="ARBA" id="ARBA00023224"/>
    </source>
</evidence>
<dbReference type="InterPro" id="IPR000725">
    <property type="entry name" value="Olfact_rcpt"/>
</dbReference>
<evidence type="ECO:0000256" key="8">
    <source>
        <dbReference type="ARBA" id="ARBA00023136"/>
    </source>
</evidence>
<evidence type="ECO:0000256" key="11">
    <source>
        <dbReference type="ARBA" id="ARBA00023180"/>
    </source>
</evidence>
<keyword evidence="8 13" id="KW-0472">Membrane</keyword>
<keyword evidence="12" id="KW-0807">Transducer</keyword>
<protein>
    <recommendedName>
        <fullName evidence="14">G-protein coupled receptors family 1 profile domain-containing protein</fullName>
    </recommendedName>
</protein>
<dbReference type="SUPFAM" id="SSF81321">
    <property type="entry name" value="Family A G protein-coupled receptor-like"/>
    <property type="match status" value="1"/>
</dbReference>
<evidence type="ECO:0000256" key="6">
    <source>
        <dbReference type="ARBA" id="ARBA00022989"/>
    </source>
</evidence>
<evidence type="ECO:0000256" key="5">
    <source>
        <dbReference type="ARBA" id="ARBA00022725"/>
    </source>
</evidence>
<dbReference type="InterPro" id="IPR000276">
    <property type="entry name" value="GPCR_Rhodpsn"/>
</dbReference>
<dbReference type="PROSITE" id="PS50262">
    <property type="entry name" value="G_PROTEIN_RECEP_F1_2"/>
    <property type="match status" value="1"/>
</dbReference>
<evidence type="ECO:0000256" key="7">
    <source>
        <dbReference type="ARBA" id="ARBA00023040"/>
    </source>
</evidence>
<feature type="transmembrane region" description="Helical" evidence="13">
    <location>
        <begin position="140"/>
        <end position="165"/>
    </location>
</feature>
<feature type="domain" description="G-protein coupled receptors family 1 profile" evidence="14">
    <location>
        <begin position="41"/>
        <end position="250"/>
    </location>
</feature>
<evidence type="ECO:0000313" key="16">
    <source>
        <dbReference type="Proteomes" id="UP001181693"/>
    </source>
</evidence>
<gene>
    <name evidence="15" type="ORF">GDO54_005898</name>
</gene>
<keyword evidence="11" id="KW-0325">Glycoprotein</keyword>
<evidence type="ECO:0000256" key="3">
    <source>
        <dbReference type="ARBA" id="ARBA00022606"/>
    </source>
</evidence>
<keyword evidence="5" id="KW-0552">Olfaction</keyword>
<feature type="transmembrane region" description="Helical" evidence="13">
    <location>
        <begin position="71"/>
        <end position="87"/>
    </location>
</feature>
<dbReference type="GO" id="GO:0004930">
    <property type="term" value="F:G protein-coupled receptor activity"/>
    <property type="evidence" value="ECO:0007669"/>
    <property type="project" value="UniProtKB-KW"/>
</dbReference>